<dbReference type="RefSeq" id="WP_311904150.1">
    <property type="nucleotide sequence ID" value="NZ_JARQDV010000005.1"/>
</dbReference>
<dbReference type="AlphaFoldDB" id="A0AAW8UMK6"/>
<reference evidence="2" key="1">
    <citation type="submission" date="2023-03" db="EMBL/GenBank/DDBJ databases">
        <authorList>
            <person name="Shen W."/>
            <person name="Cai J."/>
        </authorList>
    </citation>
    <scope>NUCLEOTIDE SEQUENCE</scope>
    <source>
        <strain evidence="2">K72-2</strain>
    </source>
</reference>
<dbReference type="PANTHER" id="PTHR33498">
    <property type="entry name" value="TRANSPOSASE FOR INSERTION SEQUENCE ELEMENT IS1557"/>
    <property type="match status" value="1"/>
</dbReference>
<organism evidence="2 3">
    <name type="scientific">Enterococcus casseliflavus</name>
    <name type="common">Enterococcus flavescens</name>
    <dbReference type="NCBI Taxonomy" id="37734"/>
    <lineage>
        <taxon>Bacteria</taxon>
        <taxon>Bacillati</taxon>
        <taxon>Bacillota</taxon>
        <taxon>Bacilli</taxon>
        <taxon>Lactobacillales</taxon>
        <taxon>Enterococcaceae</taxon>
        <taxon>Enterococcus</taxon>
    </lineage>
</organism>
<proteinExistence type="predicted"/>
<comment type="caution">
    <text evidence="2">The sequence shown here is derived from an EMBL/GenBank/DDBJ whole genome shotgun (WGS) entry which is preliminary data.</text>
</comment>
<sequence length="433" mass="51422">MDHCTRNLLGLTDENLFFEEEWLETMEEEGFRTNLIHAKLSYIPSHCRKCGIKNEGRIIKNGSHKTKVQLLPYRDIKTELRLVRTRFYCKECQSTFNAQTNLVDENCYLSKELKVQIALELAKNTTRKEIADRYFVSDVTVLRVLHTCLKTYHPRFDTLPSVLCFDEFKSMKSCSGKMSFVFMNGQTQQLIGVLENRRLAFLKPYFLKFTRKARANVKYVVMDMNAPYFELVKAVFPNAKIVTDRFHIVQQITRALNQLRIKTMNSFQKTEPTKYRRLKRFWKLLLKHAYDLDSSNYQYDRSFRRPMTQKAIVDELLSYDEQLTRAYETCQLLLYHFKHKDSQSFFDTINSLDQRLPQWFCKKLTFLNKYKLGIQYALKTRYSNGALEGTNNKIKVIKRVAYGYRNFHNFRARIYLIQGLIFQVKQKPVKHSA</sequence>
<accession>A0AAW8UMK6</accession>
<dbReference type="InterPro" id="IPR047951">
    <property type="entry name" value="Transpos_ISL3"/>
</dbReference>
<dbReference type="EMBL" id="JARQDV010000005">
    <property type="protein sequence ID" value="MDT2965165.1"/>
    <property type="molecule type" value="Genomic_DNA"/>
</dbReference>
<evidence type="ECO:0000259" key="1">
    <source>
        <dbReference type="Pfam" id="PF01610"/>
    </source>
</evidence>
<evidence type="ECO:0000313" key="3">
    <source>
        <dbReference type="Proteomes" id="UP001268896"/>
    </source>
</evidence>
<name>A0AAW8UMK6_ENTCA</name>
<dbReference type="PANTHER" id="PTHR33498:SF1">
    <property type="entry name" value="TRANSPOSASE FOR INSERTION SEQUENCE ELEMENT IS1557"/>
    <property type="match status" value="1"/>
</dbReference>
<protein>
    <submittedName>
        <fullName evidence="2">ISL3 family transposase</fullName>
    </submittedName>
</protein>
<feature type="domain" description="Transposase IS204/IS1001/IS1096/IS1165 DDE" evidence="1">
    <location>
        <begin position="163"/>
        <end position="414"/>
    </location>
</feature>
<evidence type="ECO:0000313" key="2">
    <source>
        <dbReference type="EMBL" id="MDT2965165.1"/>
    </source>
</evidence>
<dbReference type="Proteomes" id="UP001268896">
    <property type="component" value="Unassembled WGS sequence"/>
</dbReference>
<dbReference type="InterPro" id="IPR002560">
    <property type="entry name" value="Transposase_DDE"/>
</dbReference>
<gene>
    <name evidence="2" type="ORF">P7I32_11110</name>
</gene>
<dbReference type="Pfam" id="PF01610">
    <property type="entry name" value="DDE_Tnp_ISL3"/>
    <property type="match status" value="1"/>
</dbReference>
<dbReference type="NCBIfam" id="NF033550">
    <property type="entry name" value="transpos_ISL3"/>
    <property type="match status" value="1"/>
</dbReference>